<accession>A0A815E2J3</accession>
<sequence>MIAEILHGIRTIRDEQEKYGQALKFYEQSLSTLKNYYSSAYIDIVCFLHYIMKALTMLDTYYPSYLLRITSSLNYFGNILRKQQKLDEAFDVYKRALTILEESFGSDHTGWTPTLTNIDSIGDIYKDQNNNEESLNYYQKGLEVRKLVYPLYSAKVAYSLNYMALAIVEKIDPDNYILIAAILGNIGNTLSSQKRFEGAFDFQQRSLNLRKTHCPSEYASVALNYNSIGDIRYQEDKYRDQALEFFQKALTIKEEFSPTNYTFIALLLYNIGYALSGQGKYRFESLCGGKYSVYSRQVQ</sequence>
<dbReference type="InterPro" id="IPR011990">
    <property type="entry name" value="TPR-like_helical_dom_sf"/>
</dbReference>
<dbReference type="InterPro" id="IPR019734">
    <property type="entry name" value="TPR_rpt"/>
</dbReference>
<dbReference type="SUPFAM" id="SSF48452">
    <property type="entry name" value="TPR-like"/>
    <property type="match status" value="2"/>
</dbReference>
<keyword evidence="2 3" id="KW-0802">TPR repeat</keyword>
<dbReference type="Gene3D" id="1.25.40.10">
    <property type="entry name" value="Tetratricopeptide repeat domain"/>
    <property type="match status" value="2"/>
</dbReference>
<comment type="caution">
    <text evidence="5">The sequence shown here is derived from an EMBL/GenBank/DDBJ whole genome shotgun (WGS) entry which is preliminary data.</text>
</comment>
<dbReference type="PANTHER" id="PTHR45641">
    <property type="entry name" value="TETRATRICOPEPTIDE REPEAT PROTEIN (AFU_ORTHOLOGUE AFUA_6G03870)"/>
    <property type="match status" value="1"/>
</dbReference>
<dbReference type="Proteomes" id="UP000663828">
    <property type="component" value="Unassembled WGS sequence"/>
</dbReference>
<keyword evidence="1" id="KW-0677">Repeat</keyword>
<dbReference type="SMART" id="SM00028">
    <property type="entry name" value="TPR"/>
    <property type="match status" value="5"/>
</dbReference>
<evidence type="ECO:0000256" key="3">
    <source>
        <dbReference type="PROSITE-ProRule" id="PRU00339"/>
    </source>
</evidence>
<dbReference type="AlphaFoldDB" id="A0A815E2J3"/>
<dbReference type="Proteomes" id="UP000663852">
    <property type="component" value="Unassembled WGS sequence"/>
</dbReference>
<evidence type="ECO:0000313" key="6">
    <source>
        <dbReference type="Proteomes" id="UP000663828"/>
    </source>
</evidence>
<gene>
    <name evidence="5" type="ORF">EDS130_LOCUS30617</name>
    <name evidence="4" type="ORF">XAT740_LOCUS18662</name>
</gene>
<feature type="repeat" description="TPR" evidence="3">
    <location>
        <begin position="70"/>
        <end position="103"/>
    </location>
</feature>
<dbReference type="Pfam" id="PF13424">
    <property type="entry name" value="TPR_12"/>
    <property type="match status" value="1"/>
</dbReference>
<dbReference type="EMBL" id="CAJNOJ010000216">
    <property type="protein sequence ID" value="CAF1301247.1"/>
    <property type="molecule type" value="Genomic_DNA"/>
</dbReference>
<dbReference type="PROSITE" id="PS50005">
    <property type="entry name" value="TPR"/>
    <property type="match status" value="1"/>
</dbReference>
<organism evidence="5 7">
    <name type="scientific">Adineta ricciae</name>
    <name type="common">Rotifer</name>
    <dbReference type="NCBI Taxonomy" id="249248"/>
    <lineage>
        <taxon>Eukaryota</taxon>
        <taxon>Metazoa</taxon>
        <taxon>Spiralia</taxon>
        <taxon>Gnathifera</taxon>
        <taxon>Rotifera</taxon>
        <taxon>Eurotatoria</taxon>
        <taxon>Bdelloidea</taxon>
        <taxon>Adinetida</taxon>
        <taxon>Adinetidae</taxon>
        <taxon>Adineta</taxon>
    </lineage>
</organism>
<evidence type="ECO:0000256" key="2">
    <source>
        <dbReference type="ARBA" id="ARBA00022803"/>
    </source>
</evidence>
<protein>
    <recommendedName>
        <fullName evidence="8">Tetratricopeptide repeat protein</fullName>
    </recommendedName>
</protein>
<evidence type="ECO:0000256" key="1">
    <source>
        <dbReference type="ARBA" id="ARBA00022737"/>
    </source>
</evidence>
<evidence type="ECO:0000313" key="7">
    <source>
        <dbReference type="Proteomes" id="UP000663852"/>
    </source>
</evidence>
<dbReference type="Pfam" id="PF13374">
    <property type="entry name" value="TPR_10"/>
    <property type="match status" value="1"/>
</dbReference>
<dbReference type="EMBL" id="CAJNOR010001252">
    <property type="protein sequence ID" value="CAF1107018.1"/>
    <property type="molecule type" value="Genomic_DNA"/>
</dbReference>
<evidence type="ECO:0000313" key="5">
    <source>
        <dbReference type="EMBL" id="CAF1301247.1"/>
    </source>
</evidence>
<proteinExistence type="predicted"/>
<evidence type="ECO:0000313" key="4">
    <source>
        <dbReference type="EMBL" id="CAF1107018.1"/>
    </source>
</evidence>
<keyword evidence="6" id="KW-1185">Reference proteome</keyword>
<dbReference type="OrthoDB" id="7103806at2759"/>
<name>A0A815E2J3_ADIRI</name>
<evidence type="ECO:0008006" key="8">
    <source>
        <dbReference type="Google" id="ProtNLM"/>
    </source>
</evidence>
<dbReference type="PANTHER" id="PTHR45641:SF19">
    <property type="entry name" value="NEPHROCYSTIN-3"/>
    <property type="match status" value="1"/>
</dbReference>
<reference evidence="5" key="1">
    <citation type="submission" date="2021-02" db="EMBL/GenBank/DDBJ databases">
        <authorList>
            <person name="Nowell W R."/>
        </authorList>
    </citation>
    <scope>NUCLEOTIDE SEQUENCE</scope>
</reference>